<gene>
    <name evidence="3" type="ORF">FN846DRAFT_949187</name>
</gene>
<keyword evidence="4" id="KW-1185">Reference proteome</keyword>
<evidence type="ECO:0000313" key="4">
    <source>
        <dbReference type="Proteomes" id="UP000326924"/>
    </source>
</evidence>
<accession>A0A5J5EWB0</accession>
<keyword evidence="2" id="KW-0732">Signal</keyword>
<reference evidence="3 4" key="1">
    <citation type="submission" date="2019-09" db="EMBL/GenBank/DDBJ databases">
        <title>Draft genome of the ectomycorrhizal ascomycete Sphaerosporella brunnea.</title>
        <authorList>
            <consortium name="DOE Joint Genome Institute"/>
            <person name="Benucci G.M."/>
            <person name="Marozzi G."/>
            <person name="Antonielli L."/>
            <person name="Sanchez S."/>
            <person name="Marco P."/>
            <person name="Wang X."/>
            <person name="Falini L.B."/>
            <person name="Barry K."/>
            <person name="Haridas S."/>
            <person name="Lipzen A."/>
            <person name="Labutti K."/>
            <person name="Grigoriev I.V."/>
            <person name="Murat C."/>
            <person name="Martin F."/>
            <person name="Albertini E."/>
            <person name="Donnini D."/>
            <person name="Bonito G."/>
        </authorList>
    </citation>
    <scope>NUCLEOTIDE SEQUENCE [LARGE SCALE GENOMIC DNA]</scope>
    <source>
        <strain evidence="3 4">Sb_GMNB300</strain>
    </source>
</reference>
<dbReference type="InParanoid" id="A0A5J5EWB0"/>
<comment type="caution">
    <text evidence="3">The sequence shown here is derived from an EMBL/GenBank/DDBJ whole genome shotgun (WGS) entry which is preliminary data.</text>
</comment>
<organism evidence="3 4">
    <name type="scientific">Sphaerosporella brunnea</name>
    <dbReference type="NCBI Taxonomy" id="1250544"/>
    <lineage>
        <taxon>Eukaryota</taxon>
        <taxon>Fungi</taxon>
        <taxon>Dikarya</taxon>
        <taxon>Ascomycota</taxon>
        <taxon>Pezizomycotina</taxon>
        <taxon>Pezizomycetes</taxon>
        <taxon>Pezizales</taxon>
        <taxon>Pyronemataceae</taxon>
        <taxon>Sphaerosporella</taxon>
    </lineage>
</organism>
<name>A0A5J5EWB0_9PEZI</name>
<feature type="chain" id="PRO_5023917548" evidence="2">
    <location>
        <begin position="17"/>
        <end position="77"/>
    </location>
</feature>
<feature type="signal peptide" evidence="2">
    <location>
        <begin position="1"/>
        <end position="16"/>
    </location>
</feature>
<dbReference type="Proteomes" id="UP000326924">
    <property type="component" value="Unassembled WGS sequence"/>
</dbReference>
<evidence type="ECO:0000256" key="1">
    <source>
        <dbReference type="SAM" id="MobiDB-lite"/>
    </source>
</evidence>
<evidence type="ECO:0000256" key="2">
    <source>
        <dbReference type="SAM" id="SignalP"/>
    </source>
</evidence>
<evidence type="ECO:0000313" key="3">
    <source>
        <dbReference type="EMBL" id="KAA8906104.1"/>
    </source>
</evidence>
<dbReference type="EMBL" id="VXIS01000092">
    <property type="protein sequence ID" value="KAA8906104.1"/>
    <property type="molecule type" value="Genomic_DNA"/>
</dbReference>
<dbReference type="AlphaFoldDB" id="A0A5J5EWB0"/>
<proteinExistence type="predicted"/>
<sequence>MVFPTLSLHIFCVAECSLQLEYHTTRAILYGNSKTAVVAEQGLASNQLNWNASDSSLQMKPVPSYSNTTDPSRSFKS</sequence>
<protein>
    <submittedName>
        <fullName evidence="3">Uncharacterized protein</fullName>
    </submittedName>
</protein>
<feature type="region of interest" description="Disordered" evidence="1">
    <location>
        <begin position="54"/>
        <end position="77"/>
    </location>
</feature>